<dbReference type="SMART" id="SM00487">
    <property type="entry name" value="DEXDc"/>
    <property type="match status" value="1"/>
</dbReference>
<keyword evidence="1" id="KW-0378">Hydrolase</keyword>
<dbReference type="GO" id="GO:0005524">
    <property type="term" value="F:ATP binding"/>
    <property type="evidence" value="ECO:0007669"/>
    <property type="project" value="InterPro"/>
</dbReference>
<dbReference type="PROSITE" id="PS51194">
    <property type="entry name" value="HELICASE_CTER"/>
    <property type="match status" value="1"/>
</dbReference>
<dbReference type="InterPro" id="IPR001650">
    <property type="entry name" value="Helicase_C-like"/>
</dbReference>
<dbReference type="KEGG" id="ria:C7V51_03880"/>
<feature type="domain" description="Helicase ATP-binding" evidence="3">
    <location>
        <begin position="540"/>
        <end position="704"/>
    </location>
</feature>
<evidence type="ECO:0000259" key="4">
    <source>
        <dbReference type="PROSITE" id="PS51194"/>
    </source>
</evidence>
<dbReference type="SMART" id="SM00490">
    <property type="entry name" value="HELICc"/>
    <property type="match status" value="1"/>
</dbReference>
<dbReference type="Gene3D" id="3.40.50.10810">
    <property type="entry name" value="Tandem AAA-ATPase domain"/>
    <property type="match status" value="1"/>
</dbReference>
<dbReference type="InterPro" id="IPR050496">
    <property type="entry name" value="SNF2_RAD54_helicase_repair"/>
</dbReference>
<feature type="compositionally biased region" description="Polar residues" evidence="2">
    <location>
        <begin position="1"/>
        <end position="10"/>
    </location>
</feature>
<dbReference type="GO" id="GO:0004386">
    <property type="term" value="F:helicase activity"/>
    <property type="evidence" value="ECO:0007669"/>
    <property type="project" value="UniProtKB-KW"/>
</dbReference>
<dbReference type="Gene3D" id="3.40.50.300">
    <property type="entry name" value="P-loop containing nucleotide triphosphate hydrolases"/>
    <property type="match status" value="1"/>
</dbReference>
<dbReference type="Proteomes" id="UP000283946">
    <property type="component" value="Chromosome"/>
</dbReference>
<dbReference type="Pfam" id="PF00176">
    <property type="entry name" value="SNF2-rel_dom"/>
    <property type="match status" value="1"/>
</dbReference>
<dbReference type="AlphaFoldDB" id="A0AAD1AEE1"/>
<reference evidence="5 6" key="1">
    <citation type="submission" date="2018-03" db="EMBL/GenBank/DDBJ databases">
        <title>Bacteriophage NCPPB3778 and a type I-E CRISPR drive the evolution of the US Biological Select Agent, Rathayibacter toxicus.</title>
        <authorList>
            <person name="Davis E.W.II."/>
            <person name="Tabima J.F."/>
            <person name="Weisberg A.J."/>
            <person name="Dantas Lopes L."/>
            <person name="Wiseman M.S."/>
            <person name="Wiseman M.S."/>
            <person name="Pupko T."/>
            <person name="Belcher M.S."/>
            <person name="Sechler A.J."/>
            <person name="Tancos M.A."/>
            <person name="Schroeder B.K."/>
            <person name="Murray T.D."/>
            <person name="Luster D.G."/>
            <person name="Schneider W.L."/>
            <person name="Rogers E."/>
            <person name="Andreote F.D."/>
            <person name="Grunwald N.J."/>
            <person name="Putnam M.L."/>
            <person name="Chang J.H."/>
        </authorList>
    </citation>
    <scope>NUCLEOTIDE SEQUENCE [LARGE SCALE GENOMIC DNA]</scope>
    <source>
        <strain evidence="5 6">NCCPB 2253</strain>
    </source>
</reference>
<dbReference type="PANTHER" id="PTHR45629">
    <property type="entry name" value="SNF2/RAD54 FAMILY MEMBER"/>
    <property type="match status" value="1"/>
</dbReference>
<keyword evidence="5" id="KW-0347">Helicase</keyword>
<dbReference type="InterPro" id="IPR049730">
    <property type="entry name" value="SNF2/RAD54-like_C"/>
</dbReference>
<dbReference type="InterPro" id="IPR038718">
    <property type="entry name" value="SNF2-like_sf"/>
</dbReference>
<evidence type="ECO:0000259" key="3">
    <source>
        <dbReference type="PROSITE" id="PS51192"/>
    </source>
</evidence>
<dbReference type="EMBL" id="CP028130">
    <property type="protein sequence ID" value="AZZ55119.1"/>
    <property type="molecule type" value="Genomic_DNA"/>
</dbReference>
<dbReference type="InterPro" id="IPR014001">
    <property type="entry name" value="Helicase_ATP-bd"/>
</dbReference>
<name>A0AAD1AEE1_9MICO</name>
<dbReference type="SUPFAM" id="SSF52540">
    <property type="entry name" value="P-loop containing nucleoside triphosphate hydrolases"/>
    <property type="match status" value="2"/>
</dbReference>
<sequence>MPSESPSPSSWRARVGELSGSVDDGAAPVLRSTVRTPIGLQFELRRLVRRADDPWRAPASERVTAPRYDPEERREYRLATRPVVQGRGGAWNRTTLTWKSLNFQTHRLSLDQGHQRWFAEFAALHRATRTVHLGQDPEWIHLDDYESPLLWRLLEQAQDAGIRLLAPEKGVIRLGGSAQVGVSVSDDSGALHLRPVLRIDGVEHPLESARPVARHGLYLVVGGDPSSLRLAPAPLPFDDEELRLLDHAEASVVPAEDVPEFLREHLPALRSRIALREEAVELVLDKPEPPRLVCTVSFEPRRVVRVGWHWRRMPDRASELDGTADVAFERAVLRRVQSVLAEAGATLAPEPGTTTVLRGAEAALFVVEQLPAIEVVGGVRIEREGVAPDYRLLNGPLTLTITAVDTDSADWFDLGVVVTIGDATVPFLPLFRALAAGGDRIRLVDHSYLSLAHPGLDRLRELLTRADELDEWETGPRLGRHQSALWDELEELADESIASAAWRDVLASALAAGSPSDVAPPEGLSVRLRPYQREGYSWLVHRVSSGLGGILADDMGLGKTVQALAMMLHTLEEARRTGTNSAPFLVVAPTSVVPGWRTEAERFAPGLRVHVVGSAREESIAAIPAHTDVVLTSYAVLRLGGEHWAAREWSALVLDEAQFVKNPASQTHRAARGIGAPVTIALTGTPLENSLDELWAVLALVAPGLLPPLRRFREEYTRPILHAEAPIGIASPDLSGGRTLPHTEGARRRLERLRRRIRPFLLRRTKEAVAPELPEKQEQTIEVVLTPAHRVLYDSYLQRERRKLLGLVDDLDRQRFTVFRSLTLLRLLALDASLVDPAYRHVPSAKLDVLVEQLDDVLAEGRRALVFSTFTSYLARAGERLRRRGIPFVQLDGSTRDRVGVIEEFRSGAAPVFLISLKAGGTGLTLTEADHVFVLDPWWNPAAEAQAVDRAHRIGQQRRVNVYRLVAKDTIEEKIVRLQERKGRLSTAVLDEGELFARALTADDVRELLAE</sequence>
<proteinExistence type="predicted"/>
<dbReference type="RefSeq" id="WP_104264195.1">
    <property type="nucleotide sequence ID" value="NZ_CP028130.1"/>
</dbReference>
<dbReference type="PROSITE" id="PS51192">
    <property type="entry name" value="HELICASE_ATP_BIND_1"/>
    <property type="match status" value="1"/>
</dbReference>
<dbReference type="PANTHER" id="PTHR45629:SF7">
    <property type="entry name" value="DNA EXCISION REPAIR PROTEIN ERCC-6-RELATED"/>
    <property type="match status" value="1"/>
</dbReference>
<evidence type="ECO:0000256" key="2">
    <source>
        <dbReference type="SAM" id="MobiDB-lite"/>
    </source>
</evidence>
<keyword evidence="5" id="KW-0547">Nucleotide-binding</keyword>
<organism evidence="5 6">
    <name type="scientific">Rathayibacter iranicus</name>
    <dbReference type="NCBI Taxonomy" id="59737"/>
    <lineage>
        <taxon>Bacteria</taxon>
        <taxon>Bacillati</taxon>
        <taxon>Actinomycetota</taxon>
        <taxon>Actinomycetes</taxon>
        <taxon>Micrococcales</taxon>
        <taxon>Microbacteriaceae</taxon>
        <taxon>Rathayibacter</taxon>
    </lineage>
</organism>
<dbReference type="Pfam" id="PF00271">
    <property type="entry name" value="Helicase_C"/>
    <property type="match status" value="1"/>
</dbReference>
<keyword evidence="5" id="KW-0067">ATP-binding</keyword>
<dbReference type="InterPro" id="IPR000330">
    <property type="entry name" value="SNF2_N"/>
</dbReference>
<accession>A0AAD1AEE1</accession>
<dbReference type="InterPro" id="IPR027417">
    <property type="entry name" value="P-loop_NTPase"/>
</dbReference>
<feature type="domain" description="Helicase C-terminal" evidence="4">
    <location>
        <begin position="850"/>
        <end position="1001"/>
    </location>
</feature>
<evidence type="ECO:0000313" key="6">
    <source>
        <dbReference type="Proteomes" id="UP000283946"/>
    </source>
</evidence>
<feature type="region of interest" description="Disordered" evidence="2">
    <location>
        <begin position="1"/>
        <end position="26"/>
    </location>
</feature>
<evidence type="ECO:0000313" key="5">
    <source>
        <dbReference type="EMBL" id="AZZ55119.1"/>
    </source>
</evidence>
<protein>
    <submittedName>
        <fullName evidence="5">ATP-dependent helicase</fullName>
    </submittedName>
</protein>
<dbReference type="GO" id="GO:0016787">
    <property type="term" value="F:hydrolase activity"/>
    <property type="evidence" value="ECO:0007669"/>
    <property type="project" value="UniProtKB-KW"/>
</dbReference>
<gene>
    <name evidence="5" type="ORF">C7V51_03880</name>
</gene>
<evidence type="ECO:0000256" key="1">
    <source>
        <dbReference type="ARBA" id="ARBA00022801"/>
    </source>
</evidence>
<dbReference type="CDD" id="cd18793">
    <property type="entry name" value="SF2_C_SNF"/>
    <property type="match status" value="1"/>
</dbReference>